<dbReference type="EMBL" id="BFEA01000291">
    <property type="protein sequence ID" value="GBG78299.1"/>
    <property type="molecule type" value="Genomic_DNA"/>
</dbReference>
<name>A0A388L7L8_CHABU</name>
<organism evidence="2 3">
    <name type="scientific">Chara braunii</name>
    <name type="common">Braun's stonewort</name>
    <dbReference type="NCBI Taxonomy" id="69332"/>
    <lineage>
        <taxon>Eukaryota</taxon>
        <taxon>Viridiplantae</taxon>
        <taxon>Streptophyta</taxon>
        <taxon>Charophyceae</taxon>
        <taxon>Charales</taxon>
        <taxon>Characeae</taxon>
        <taxon>Chara</taxon>
    </lineage>
</organism>
<keyword evidence="3" id="KW-1185">Reference proteome</keyword>
<dbReference type="Proteomes" id="UP000265515">
    <property type="component" value="Unassembled WGS sequence"/>
</dbReference>
<feature type="region of interest" description="Disordered" evidence="1">
    <location>
        <begin position="135"/>
        <end position="155"/>
    </location>
</feature>
<sequence length="155" mass="16808">MIAPYATESDPAVYESRPPHAKAPWEKEGKAKPRGRMAQSGEQRVQHAPYATSVDLPGGVSSPTRSGSSSLARMVPPWEREEKSKYAVLPSKMKTAAPWEREDGRTRSKPGKGSDNTWACLAPYATDQLPSVRLVSSPKKPAASRGQVSHVLNQG</sequence>
<feature type="compositionally biased region" description="Low complexity" evidence="1">
    <location>
        <begin position="58"/>
        <end position="70"/>
    </location>
</feature>
<accession>A0A388L7L8</accession>
<evidence type="ECO:0000256" key="1">
    <source>
        <dbReference type="SAM" id="MobiDB-lite"/>
    </source>
</evidence>
<gene>
    <name evidence="2" type="ORF">CBR_g26329</name>
</gene>
<dbReference type="AlphaFoldDB" id="A0A388L7L8"/>
<protein>
    <submittedName>
        <fullName evidence="2">Uncharacterized protein</fullName>
    </submittedName>
</protein>
<comment type="caution">
    <text evidence="2">The sequence shown here is derived from an EMBL/GenBank/DDBJ whole genome shotgun (WGS) entry which is preliminary data.</text>
</comment>
<evidence type="ECO:0000313" key="3">
    <source>
        <dbReference type="Proteomes" id="UP000265515"/>
    </source>
</evidence>
<feature type="region of interest" description="Disordered" evidence="1">
    <location>
        <begin position="1"/>
        <end position="119"/>
    </location>
</feature>
<evidence type="ECO:0000313" key="2">
    <source>
        <dbReference type="EMBL" id="GBG78299.1"/>
    </source>
</evidence>
<proteinExistence type="predicted"/>
<feature type="compositionally biased region" description="Polar residues" evidence="1">
    <location>
        <begin position="146"/>
        <end position="155"/>
    </location>
</feature>
<dbReference type="Gramene" id="GBG78299">
    <property type="protein sequence ID" value="GBG78299"/>
    <property type="gene ID" value="CBR_g26329"/>
</dbReference>
<reference evidence="2 3" key="1">
    <citation type="journal article" date="2018" name="Cell">
        <title>The Chara Genome: Secondary Complexity and Implications for Plant Terrestrialization.</title>
        <authorList>
            <person name="Nishiyama T."/>
            <person name="Sakayama H."/>
            <person name="Vries J.D."/>
            <person name="Buschmann H."/>
            <person name="Saint-Marcoux D."/>
            <person name="Ullrich K.K."/>
            <person name="Haas F.B."/>
            <person name="Vanderstraeten L."/>
            <person name="Becker D."/>
            <person name="Lang D."/>
            <person name="Vosolsobe S."/>
            <person name="Rombauts S."/>
            <person name="Wilhelmsson P.K.I."/>
            <person name="Janitza P."/>
            <person name="Kern R."/>
            <person name="Heyl A."/>
            <person name="Rumpler F."/>
            <person name="Villalobos L.I.A.C."/>
            <person name="Clay J.M."/>
            <person name="Skokan R."/>
            <person name="Toyoda A."/>
            <person name="Suzuki Y."/>
            <person name="Kagoshima H."/>
            <person name="Schijlen E."/>
            <person name="Tajeshwar N."/>
            <person name="Catarino B."/>
            <person name="Hetherington A.J."/>
            <person name="Saltykova A."/>
            <person name="Bonnot C."/>
            <person name="Breuninger H."/>
            <person name="Symeonidi A."/>
            <person name="Radhakrishnan G.V."/>
            <person name="Van Nieuwerburgh F."/>
            <person name="Deforce D."/>
            <person name="Chang C."/>
            <person name="Karol K.G."/>
            <person name="Hedrich R."/>
            <person name="Ulvskov P."/>
            <person name="Glockner G."/>
            <person name="Delwiche C.F."/>
            <person name="Petrasek J."/>
            <person name="Van de Peer Y."/>
            <person name="Friml J."/>
            <person name="Beilby M."/>
            <person name="Dolan L."/>
            <person name="Kohara Y."/>
            <person name="Sugano S."/>
            <person name="Fujiyama A."/>
            <person name="Delaux P.-M."/>
            <person name="Quint M."/>
            <person name="TheiBen G."/>
            <person name="Hagemann M."/>
            <person name="Harholt J."/>
            <person name="Dunand C."/>
            <person name="Zachgo S."/>
            <person name="Langdale J."/>
            <person name="Maumus F."/>
            <person name="Straeten D.V.D."/>
            <person name="Gould S.B."/>
            <person name="Rensing S.A."/>
        </authorList>
    </citation>
    <scope>NUCLEOTIDE SEQUENCE [LARGE SCALE GENOMIC DNA]</scope>
    <source>
        <strain evidence="2 3">S276</strain>
    </source>
</reference>